<accession>A0A7T0BZQ2</accession>
<name>A0A7T0BZQ2_9BACT</name>
<proteinExistence type="predicted"/>
<evidence type="ECO:0000313" key="2">
    <source>
        <dbReference type="EMBL" id="QPJ63831.1"/>
    </source>
</evidence>
<dbReference type="PANTHER" id="PTHR43830:SF3">
    <property type="entry name" value="PROTEIN PSP1"/>
    <property type="match status" value="1"/>
</dbReference>
<dbReference type="KEGG" id="nli:G3M70_14780"/>
<evidence type="ECO:0000313" key="3">
    <source>
        <dbReference type="Proteomes" id="UP000594688"/>
    </source>
</evidence>
<dbReference type="PROSITE" id="PS51411">
    <property type="entry name" value="PSP1_C"/>
    <property type="match status" value="1"/>
</dbReference>
<gene>
    <name evidence="2" type="ORF">G3M70_14780</name>
</gene>
<evidence type="ECO:0000259" key="1">
    <source>
        <dbReference type="PROSITE" id="PS51411"/>
    </source>
</evidence>
<dbReference type="Proteomes" id="UP000594688">
    <property type="component" value="Chromosome"/>
</dbReference>
<protein>
    <submittedName>
        <fullName evidence="2">Sporulation protein</fullName>
    </submittedName>
</protein>
<dbReference type="GO" id="GO:0005737">
    <property type="term" value="C:cytoplasm"/>
    <property type="evidence" value="ECO:0007669"/>
    <property type="project" value="TreeGrafter"/>
</dbReference>
<dbReference type="Pfam" id="PF04468">
    <property type="entry name" value="PSP1"/>
    <property type="match status" value="1"/>
</dbReference>
<sequence>MNPICKLEPPNDAPNGPPPKFVLGVRVKGVDKSVLCNPGDRNLRVGASVMIATAQGDKLAVVASNKLPNFKKESTAPILNIIRLATEQDIAKEKEQEQREKTAREHCLDLIGNLKLPMNLSRVMYLNDENKSVFFFTAEGRVDFRELVKQLAGRLKHRIEMRQVGVRDEARSITGYGTCGEALCCSTFLDQFSPVTIRMAKDQGLALNPSKISGVCGRLMCCLQYEHANYKELIKEMPKMNSRVQTPDGPGKVIKQDILKKTLTVRLEDESILYYHLDEIITASKPAASSQNTPS</sequence>
<feature type="domain" description="PSP1 C-terminal" evidence="1">
    <location>
        <begin position="79"/>
        <end position="164"/>
    </location>
</feature>
<dbReference type="PANTHER" id="PTHR43830">
    <property type="entry name" value="PROTEIN PSP1"/>
    <property type="match status" value="1"/>
</dbReference>
<dbReference type="InterPro" id="IPR007557">
    <property type="entry name" value="PSP1_C"/>
</dbReference>
<dbReference type="NCBIfam" id="NF041131">
    <property type="entry name" value="RicT_YaaT_fam"/>
    <property type="match status" value="1"/>
</dbReference>
<dbReference type="AlphaFoldDB" id="A0A7T0BZQ2"/>
<dbReference type="EMBL" id="CP048685">
    <property type="protein sequence ID" value="QPJ63831.1"/>
    <property type="molecule type" value="Genomic_DNA"/>
</dbReference>
<reference evidence="2 3" key="1">
    <citation type="submission" date="2020-02" db="EMBL/GenBank/DDBJ databases">
        <title>Genomic and physiological characterization of two novel Nitrospinaceae genera.</title>
        <authorList>
            <person name="Mueller A.J."/>
            <person name="Jung M.-Y."/>
            <person name="Strachan C.R."/>
            <person name="Herbold C.W."/>
            <person name="Kirkegaard R.H."/>
            <person name="Daims H."/>
        </authorList>
    </citation>
    <scope>NUCLEOTIDE SEQUENCE [LARGE SCALE GENOMIC DNA]</scope>
    <source>
        <strain evidence="2">EB</strain>
    </source>
</reference>
<organism evidence="2 3">
    <name type="scientific">Candidatus Nitronauta litoralis</name>
    <dbReference type="NCBI Taxonomy" id="2705533"/>
    <lineage>
        <taxon>Bacteria</taxon>
        <taxon>Pseudomonadati</taxon>
        <taxon>Nitrospinota/Tectimicrobiota group</taxon>
        <taxon>Nitrospinota</taxon>
        <taxon>Nitrospinia</taxon>
        <taxon>Nitrospinales</taxon>
        <taxon>Nitrospinaceae</taxon>
        <taxon>Candidatus Nitronauta</taxon>
    </lineage>
</organism>
<dbReference type="InterPro" id="IPR047767">
    <property type="entry name" value="PSP1-like"/>
</dbReference>